<protein>
    <submittedName>
        <fullName evidence="1">Uncharacterized protein</fullName>
    </submittedName>
</protein>
<dbReference type="Proteomes" id="UP001234202">
    <property type="component" value="Unassembled WGS sequence"/>
</dbReference>
<gene>
    <name evidence="1" type="ORF">QFC24_001145</name>
</gene>
<keyword evidence="2" id="KW-1185">Reference proteome</keyword>
<comment type="caution">
    <text evidence="1">The sequence shown here is derived from an EMBL/GenBank/DDBJ whole genome shotgun (WGS) entry which is preliminary data.</text>
</comment>
<name>A0ACC2XU60_9TREE</name>
<reference evidence="1" key="1">
    <citation type="submission" date="2023-04" db="EMBL/GenBank/DDBJ databases">
        <title>Draft Genome sequencing of Naganishia species isolated from polar environments using Oxford Nanopore Technology.</title>
        <authorList>
            <person name="Leo P."/>
            <person name="Venkateswaran K."/>
        </authorList>
    </citation>
    <scope>NUCLEOTIDE SEQUENCE</scope>
    <source>
        <strain evidence="1">DBVPG 5303</strain>
    </source>
</reference>
<evidence type="ECO:0000313" key="2">
    <source>
        <dbReference type="Proteomes" id="UP001234202"/>
    </source>
</evidence>
<organism evidence="1 2">
    <name type="scientific">Naganishia onofrii</name>
    <dbReference type="NCBI Taxonomy" id="1851511"/>
    <lineage>
        <taxon>Eukaryota</taxon>
        <taxon>Fungi</taxon>
        <taxon>Dikarya</taxon>
        <taxon>Basidiomycota</taxon>
        <taxon>Agaricomycotina</taxon>
        <taxon>Tremellomycetes</taxon>
        <taxon>Filobasidiales</taxon>
        <taxon>Filobasidiaceae</taxon>
        <taxon>Naganishia</taxon>
    </lineage>
</organism>
<proteinExistence type="predicted"/>
<dbReference type="EMBL" id="JASBWV010000003">
    <property type="protein sequence ID" value="KAJ9126914.1"/>
    <property type="molecule type" value="Genomic_DNA"/>
</dbReference>
<accession>A0ACC2XU60</accession>
<evidence type="ECO:0000313" key="1">
    <source>
        <dbReference type="EMBL" id="KAJ9126914.1"/>
    </source>
</evidence>
<sequence length="86" mass="10246">MEDVIKALQNLVDANKAQLRAEHLHDNRLLTEYYLGQISNVESTLMELQAVREEENEQAQVDYEEVEEQVEELEREKEELEEEKRD</sequence>